<comment type="caution">
    <text evidence="1">The sequence shown here is derived from an EMBL/GenBank/DDBJ whole genome shotgun (WGS) entry which is preliminary data.</text>
</comment>
<name>A0A3S3AIW4_9NOCA</name>
<evidence type="ECO:0000313" key="1">
    <source>
        <dbReference type="EMBL" id="RVW01710.1"/>
    </source>
</evidence>
<organism evidence="1 2">
    <name type="scientific">Rhodococcus spongiicola</name>
    <dbReference type="NCBI Taxonomy" id="2487352"/>
    <lineage>
        <taxon>Bacteria</taxon>
        <taxon>Bacillati</taxon>
        <taxon>Actinomycetota</taxon>
        <taxon>Actinomycetes</taxon>
        <taxon>Mycobacteriales</taxon>
        <taxon>Nocardiaceae</taxon>
        <taxon>Rhodococcus</taxon>
    </lineage>
</organism>
<dbReference type="EMBL" id="RKLN01000005">
    <property type="protein sequence ID" value="RVW01710.1"/>
    <property type="molecule type" value="Genomic_DNA"/>
</dbReference>
<dbReference type="AlphaFoldDB" id="A0A3S3AIW4"/>
<proteinExistence type="predicted"/>
<keyword evidence="2" id="KW-1185">Reference proteome</keyword>
<protein>
    <submittedName>
        <fullName evidence="1">DUF3995 domain-containing protein</fullName>
    </submittedName>
</protein>
<evidence type="ECO:0000313" key="2">
    <source>
        <dbReference type="Proteomes" id="UP000284333"/>
    </source>
</evidence>
<gene>
    <name evidence="1" type="ORF">EF834_15045</name>
</gene>
<accession>A0A3S3AIW4</accession>
<dbReference type="Proteomes" id="UP000284333">
    <property type="component" value="Unassembled WGS sequence"/>
</dbReference>
<reference evidence="1 2" key="1">
    <citation type="submission" date="2018-11" db="EMBL/GenBank/DDBJ databases">
        <title>Rhodococcus spongicola sp. nov. and Rhodococcus xishaensis sp. nov. from marine sponges.</title>
        <authorList>
            <person name="Li L."/>
            <person name="Lin H.W."/>
        </authorList>
    </citation>
    <scope>NUCLEOTIDE SEQUENCE [LARGE SCALE GENOMIC DNA]</scope>
    <source>
        <strain evidence="1 2">LHW50502</strain>
    </source>
</reference>
<dbReference type="InterPro" id="IPR025058">
    <property type="entry name" value="DUF3995"/>
</dbReference>
<dbReference type="Pfam" id="PF13160">
    <property type="entry name" value="DUF3995"/>
    <property type="match status" value="1"/>
</dbReference>
<sequence length="175" mass="17461">MSQGARQQWGRRSLPRCLGYVGTMTTPPVLTGRSRGTTARIAGLTGSSAFAAAALVHTAWGLGSAWPLRNRADLADAVVGSDTMPDARACFAVAGLAAAAAALVAGAGGMGKAATVARFALATGVAARGVAGGRPATKVLGLEEPSPRFIQLDNTVYRPLCLGTAAAVLTAAVAT</sequence>
<dbReference type="OrthoDB" id="4275027at2"/>